<feature type="transmembrane region" description="Helical" evidence="6">
    <location>
        <begin position="227"/>
        <end position="248"/>
    </location>
</feature>
<dbReference type="EMBL" id="KV878212">
    <property type="protein sequence ID" value="OJJ35430.1"/>
    <property type="molecule type" value="Genomic_DNA"/>
</dbReference>
<dbReference type="GO" id="GO:0005506">
    <property type="term" value="F:iron ion binding"/>
    <property type="evidence" value="ECO:0007669"/>
    <property type="project" value="InterPro"/>
</dbReference>
<keyword evidence="9" id="KW-1185">Reference proteome</keyword>
<feature type="domain" description="Fatty acid hydroxylase" evidence="7">
    <location>
        <begin position="155"/>
        <end position="284"/>
    </location>
</feature>
<dbReference type="OrthoDB" id="408954at2759"/>
<dbReference type="VEuPathDB" id="FungiDB:ASPWEDRAFT_509594"/>
<sequence>MDALFSIPVLSLFLLPTLSSYTTSLNLVFFYMTWTTLVLSHPPLRVELFGTLAVRVLFFVLPSLLFFLFDILTPSAAVVLKAQGEAGLPGGSKRGKIRWKEIKVAGWALINLAMGIAIQVAIEQVRTEVFGTKSALKVSMKLPMPWEIVKDLLRGTLGREVLAYIIHRYCLHSQGYSVAKHHQSWYHSLQAPFPLTAHYDHPMAYLLLNFIPTFAPAMLFRFHMLTYLLYLTIISIEETFAFSGYTIMPTSFFLGGIARRTEIHLSSGAEGNFGPWGIVDWIFNSAVGDNIVDDAEAEIEEQEIDEEVKRVIEASKRRIREEERKGRKRRRRRRDEDFY</sequence>
<feature type="transmembrane region" description="Helical" evidence="6">
    <location>
        <begin position="48"/>
        <end position="72"/>
    </location>
</feature>
<evidence type="ECO:0000256" key="3">
    <source>
        <dbReference type="ARBA" id="ARBA00022989"/>
    </source>
</evidence>
<evidence type="ECO:0000256" key="1">
    <source>
        <dbReference type="ARBA" id="ARBA00004370"/>
    </source>
</evidence>
<proteinExistence type="predicted"/>
<dbReference type="Pfam" id="PF04116">
    <property type="entry name" value="FA_hydroxylase"/>
    <property type="match status" value="1"/>
</dbReference>
<feature type="transmembrane region" description="Helical" evidence="6">
    <location>
        <begin position="203"/>
        <end position="220"/>
    </location>
</feature>
<evidence type="ECO:0000256" key="6">
    <source>
        <dbReference type="SAM" id="Phobius"/>
    </source>
</evidence>
<dbReference type="PANTHER" id="PTHR11863">
    <property type="entry name" value="STEROL DESATURASE"/>
    <property type="match status" value="1"/>
</dbReference>
<keyword evidence="4 6" id="KW-0472">Membrane</keyword>
<dbReference type="RefSeq" id="XP_040689106.1">
    <property type="nucleotide sequence ID" value="XM_040837524.1"/>
</dbReference>
<dbReference type="AlphaFoldDB" id="A0A1L9RKH0"/>
<dbReference type="GO" id="GO:0016020">
    <property type="term" value="C:membrane"/>
    <property type="evidence" value="ECO:0007669"/>
    <property type="project" value="UniProtKB-SubCell"/>
</dbReference>
<dbReference type="GO" id="GO:0016491">
    <property type="term" value="F:oxidoreductase activity"/>
    <property type="evidence" value="ECO:0007669"/>
    <property type="project" value="InterPro"/>
</dbReference>
<comment type="subcellular location">
    <subcellularLocation>
        <location evidence="1">Membrane</location>
    </subcellularLocation>
</comment>
<name>A0A1L9RKH0_ASPWE</name>
<organism evidence="8 9">
    <name type="scientific">Aspergillus wentii DTO 134E9</name>
    <dbReference type="NCBI Taxonomy" id="1073089"/>
    <lineage>
        <taxon>Eukaryota</taxon>
        <taxon>Fungi</taxon>
        <taxon>Dikarya</taxon>
        <taxon>Ascomycota</taxon>
        <taxon>Pezizomycotina</taxon>
        <taxon>Eurotiomycetes</taxon>
        <taxon>Eurotiomycetidae</taxon>
        <taxon>Eurotiales</taxon>
        <taxon>Aspergillaceae</taxon>
        <taxon>Aspergillus</taxon>
        <taxon>Aspergillus subgen. Cremei</taxon>
    </lineage>
</organism>
<feature type="region of interest" description="Disordered" evidence="5">
    <location>
        <begin position="320"/>
        <end position="339"/>
    </location>
</feature>
<dbReference type="InterPro" id="IPR006694">
    <property type="entry name" value="Fatty_acid_hydroxylase"/>
</dbReference>
<protein>
    <recommendedName>
        <fullName evidence="7">Fatty acid hydroxylase domain-containing protein</fullName>
    </recommendedName>
</protein>
<reference evidence="9" key="1">
    <citation type="journal article" date="2017" name="Genome Biol.">
        <title>Comparative genomics reveals high biological diversity and specific adaptations in the industrially and medically important fungal genus Aspergillus.</title>
        <authorList>
            <person name="de Vries R.P."/>
            <person name="Riley R."/>
            <person name="Wiebenga A."/>
            <person name="Aguilar-Osorio G."/>
            <person name="Amillis S."/>
            <person name="Uchima C.A."/>
            <person name="Anderluh G."/>
            <person name="Asadollahi M."/>
            <person name="Askin M."/>
            <person name="Barry K."/>
            <person name="Battaglia E."/>
            <person name="Bayram O."/>
            <person name="Benocci T."/>
            <person name="Braus-Stromeyer S.A."/>
            <person name="Caldana C."/>
            <person name="Canovas D."/>
            <person name="Cerqueira G.C."/>
            <person name="Chen F."/>
            <person name="Chen W."/>
            <person name="Choi C."/>
            <person name="Clum A."/>
            <person name="Dos Santos R.A."/>
            <person name="Damasio A.R."/>
            <person name="Diallinas G."/>
            <person name="Emri T."/>
            <person name="Fekete E."/>
            <person name="Flipphi M."/>
            <person name="Freyberg S."/>
            <person name="Gallo A."/>
            <person name="Gournas C."/>
            <person name="Habgood R."/>
            <person name="Hainaut M."/>
            <person name="Harispe M.L."/>
            <person name="Henrissat B."/>
            <person name="Hilden K.S."/>
            <person name="Hope R."/>
            <person name="Hossain A."/>
            <person name="Karabika E."/>
            <person name="Karaffa L."/>
            <person name="Karanyi Z."/>
            <person name="Krasevec N."/>
            <person name="Kuo A."/>
            <person name="Kusch H."/>
            <person name="LaButti K."/>
            <person name="Lagendijk E.L."/>
            <person name="Lapidus A."/>
            <person name="Levasseur A."/>
            <person name="Lindquist E."/>
            <person name="Lipzen A."/>
            <person name="Logrieco A.F."/>
            <person name="MacCabe A."/>
            <person name="Maekelae M.R."/>
            <person name="Malavazi I."/>
            <person name="Melin P."/>
            <person name="Meyer V."/>
            <person name="Mielnichuk N."/>
            <person name="Miskei M."/>
            <person name="Molnar A.P."/>
            <person name="Mule G."/>
            <person name="Ngan C.Y."/>
            <person name="Orejas M."/>
            <person name="Orosz E."/>
            <person name="Ouedraogo J.P."/>
            <person name="Overkamp K.M."/>
            <person name="Park H.-S."/>
            <person name="Perrone G."/>
            <person name="Piumi F."/>
            <person name="Punt P.J."/>
            <person name="Ram A.F."/>
            <person name="Ramon A."/>
            <person name="Rauscher S."/>
            <person name="Record E."/>
            <person name="Riano-Pachon D.M."/>
            <person name="Robert V."/>
            <person name="Roehrig J."/>
            <person name="Ruller R."/>
            <person name="Salamov A."/>
            <person name="Salih N.S."/>
            <person name="Samson R.A."/>
            <person name="Sandor E."/>
            <person name="Sanguinetti M."/>
            <person name="Schuetze T."/>
            <person name="Sepcic K."/>
            <person name="Shelest E."/>
            <person name="Sherlock G."/>
            <person name="Sophianopoulou V."/>
            <person name="Squina F.M."/>
            <person name="Sun H."/>
            <person name="Susca A."/>
            <person name="Todd R.B."/>
            <person name="Tsang A."/>
            <person name="Unkles S.E."/>
            <person name="van de Wiele N."/>
            <person name="van Rossen-Uffink D."/>
            <person name="Oliveira J.V."/>
            <person name="Vesth T.C."/>
            <person name="Visser J."/>
            <person name="Yu J.-H."/>
            <person name="Zhou M."/>
            <person name="Andersen M.R."/>
            <person name="Archer D.B."/>
            <person name="Baker S.E."/>
            <person name="Benoit I."/>
            <person name="Brakhage A.A."/>
            <person name="Braus G.H."/>
            <person name="Fischer R."/>
            <person name="Frisvad J.C."/>
            <person name="Goldman G.H."/>
            <person name="Houbraken J."/>
            <person name="Oakley B."/>
            <person name="Pocsi I."/>
            <person name="Scazzocchio C."/>
            <person name="Seiboth B."/>
            <person name="vanKuyk P.A."/>
            <person name="Wortman J."/>
            <person name="Dyer P.S."/>
            <person name="Grigoriev I.V."/>
        </authorList>
    </citation>
    <scope>NUCLEOTIDE SEQUENCE [LARGE SCALE GENOMIC DNA]</scope>
    <source>
        <strain evidence="9">DTO 134E9</strain>
    </source>
</reference>
<dbReference type="InterPro" id="IPR050307">
    <property type="entry name" value="Sterol_Desaturase_Related"/>
</dbReference>
<dbReference type="GeneID" id="63753372"/>
<keyword evidence="2 6" id="KW-0812">Transmembrane</keyword>
<evidence type="ECO:0000313" key="8">
    <source>
        <dbReference type="EMBL" id="OJJ35430.1"/>
    </source>
</evidence>
<evidence type="ECO:0000256" key="4">
    <source>
        <dbReference type="ARBA" id="ARBA00023136"/>
    </source>
</evidence>
<evidence type="ECO:0000256" key="5">
    <source>
        <dbReference type="SAM" id="MobiDB-lite"/>
    </source>
</evidence>
<dbReference type="GO" id="GO:0008610">
    <property type="term" value="P:lipid biosynthetic process"/>
    <property type="evidence" value="ECO:0007669"/>
    <property type="project" value="InterPro"/>
</dbReference>
<gene>
    <name evidence="8" type="ORF">ASPWEDRAFT_509594</name>
</gene>
<accession>A0A1L9RKH0</accession>
<feature type="transmembrane region" description="Helical" evidence="6">
    <location>
        <begin position="104"/>
        <end position="122"/>
    </location>
</feature>
<evidence type="ECO:0000259" key="7">
    <source>
        <dbReference type="Pfam" id="PF04116"/>
    </source>
</evidence>
<evidence type="ECO:0000313" key="9">
    <source>
        <dbReference type="Proteomes" id="UP000184383"/>
    </source>
</evidence>
<dbReference type="Proteomes" id="UP000184383">
    <property type="component" value="Unassembled WGS sequence"/>
</dbReference>
<dbReference type="STRING" id="1073089.A0A1L9RKH0"/>
<keyword evidence="3 6" id="KW-1133">Transmembrane helix</keyword>
<evidence type="ECO:0000256" key="2">
    <source>
        <dbReference type="ARBA" id="ARBA00022692"/>
    </source>
</evidence>